<feature type="chain" id="PRO_5045067267" evidence="2">
    <location>
        <begin position="25"/>
        <end position="3281"/>
    </location>
</feature>
<dbReference type="InterPro" id="IPR007110">
    <property type="entry name" value="Ig-like_dom"/>
</dbReference>
<dbReference type="SUPFAM" id="SSF48726">
    <property type="entry name" value="Immunoglobulin"/>
    <property type="match status" value="1"/>
</dbReference>
<keyword evidence="5" id="KW-1185">Reference proteome</keyword>
<evidence type="ECO:0000313" key="5">
    <source>
        <dbReference type="Proteomes" id="UP000703674"/>
    </source>
</evidence>
<dbReference type="InterPro" id="IPR013320">
    <property type="entry name" value="ConA-like_dom_sf"/>
</dbReference>
<dbReference type="RefSeq" id="WP_168137045.1">
    <property type="nucleotide sequence ID" value="NZ_JAAVJR010000001.1"/>
</dbReference>
<evidence type="ECO:0000259" key="3">
    <source>
        <dbReference type="PROSITE" id="PS50835"/>
    </source>
</evidence>
<dbReference type="EMBL" id="JAAVJR010000001">
    <property type="protein sequence ID" value="NJW51918.1"/>
    <property type="molecule type" value="Genomic_DNA"/>
</dbReference>
<dbReference type="InterPro" id="IPR013783">
    <property type="entry name" value="Ig-like_fold"/>
</dbReference>
<feature type="signal peptide" evidence="2">
    <location>
        <begin position="1"/>
        <end position="24"/>
    </location>
</feature>
<dbReference type="Pfam" id="PF19408">
    <property type="entry name" value="PKD_6"/>
    <property type="match status" value="6"/>
</dbReference>
<dbReference type="Gene3D" id="2.60.40.10">
    <property type="entry name" value="Immunoglobulins"/>
    <property type="match status" value="3"/>
</dbReference>
<dbReference type="NCBIfam" id="TIGR04183">
    <property type="entry name" value="Por_Secre_tail"/>
    <property type="match status" value="1"/>
</dbReference>
<sequence>MVKKLLSKVITFWALLLTSALGWGQCPTSVSISADPGTTICAGTSVTFTANANGGSGTFSYEWKVDGAAVGSNSSEFTSSSLENGDKITVTVRSSDSSTCSTTSSAYTMTVNSNKTPTVSITASDSSICPGDSVTFTALNTNGGTNPQYVFYLNSNTTPLQSGSSNKYTTTTLNDGDKIKVVLTSSLDCTTSKTAEAISNSIEVRAGTPATPGAIATSVGSSICPGTSQTYSINAITGATSYQWTIPSGWTGSSSSTSINVTAGTTSGSISVKAINDCGTSEPQSLQVNLKDGTPAIPGNITGNATVCPGVSQTYTTTAVTGATEYIWTLPNGWTGTSSTNTIDVTTGNPGSGNISVQAKNDCGTSTAKTLAVSVKPGTPVQPGAISGTTAVCPGVSQTYSITAVSGATSYEWRLPDSSWVGTSTTNSITVTPGTTNGNISVKAINDCGTSIERNLALTVKPGIPAQPENITGPAEVCPGLSGTYTVPVVSGASQYIWTIPSGFSATSLTTTTPILTISAGSSGSGNITVKATNDCGTSATRTMAISIGKPAPVMSGSITGPTKVCAAATGLVYSLPAITNATEYNWTLPTGWTITSGVNTRSITVSAGSTSPSNNTISVAAKNACGTSTLKTLTVTASNNVPAQPGAISTNLTTSVICPPVNNITFSVPETSGLTYNWTLPAGFQVISGAGTAAITVNITTTAAYGNNIKVEVEAVNACGPSAGRSSYSNINLDKFVVANLGEDLIVCSSTTTLNLSGYIAFGNNNSKLKIGGITTTGTNTVQGLPNGNVNDFTYNYTPSNQDLAAGKVTFTLSTEKPAGSCNAGSDEMTVFFKPLPSATITSTGPICSGNTSTLTFTGTPNSRVTYKLPSGTNQTIDIGASGTANLTTSALTANSTYFLVSAINLDTPACSNTLSGSTTITVTPKPTANLSYAGSPFCTSLTSGQNPSLTGTNTYQGGTYSSTSGLTLNGSTGAITPSTSTPGTYIVTYSTPSGGGCEPVITTTQVTITKQPTAAISYDGIPFCTSDSAAKAVTLTGTDGFSGGTYSAPAGLTINTSTGDITPGSSTAGTYTITYNTPSAGGCNPVTATTVVTITKAPTITNFSYPGAPFCKTDNSEKQPTLEGTDAYTGGTYSAPPGLSINTITGAINASSSESGIYTVIYTAPASAGCEEVTATTEVKITLTPAAEISYTGPYCTSDSTAYTPVFSNTSGIYEGGVFRSTPQGLNLDPTSGVINASASSPNTYNVFYELPAGEGCSTSEIQTSVTISQVPQVGINYPTPLCTSDTASHAVTFSESSKGAYLGGSFSSTSGLAIDSAGNIIAANSTPGVHTVTYTTQEANGCGPVSVTTEIEIFEEVRITTEPINIGVCSTEPASFEVVATGDDLTYQWKRTDGAAITNATGINSAKLSFSNATATNAGEYFVEVSGSSPCSMVSSEPVTLNIDENIIIIKPTEDLTFCDQERADVTFEFIAHAKGAALTFTWIKDGVEIPGTNTDRFEFDLTGPVGANGEYTGTFKIIEPNPSDNGVYAVRIKGPEYFTCSDATSKTFTLNVTALPEPPTVEPVVLCQGETASPLTATGEAGATFKWYDANMQPIDGVPTPSSIEAGDTSYFVTQTTEVCESNTTELVVTVKPTPALPTTEEEVHYCFEEENVSSLSATGTDTNAVINWYGPNDPSVKLSTAPTPSTTTTGNTIFWVSQSIGDCESELVEILVVIDPLPEIEVTADAVLLCKGSSTVLHATGADNYSWSLNGTELATTADYEVSPDQTTTYTLTGTNDTGCVNTTAITIEVDEPTVPGTLTGPERVCVSSPTGTLNLADHTGAILRWESSTDGGVTWTEIASTAQVYEFTGLATATIFRAVVKNGVCSEMNSNEIEVTIDQLPVGGELAFAGNGRVFTICENPVGDYAVDLNLTGSVGEVVKWGYRSWDATGYTDLKINGELFTGITLTAAQLQSLNFNETTVFQVEISNGACAGPAYSKTAILSVIPSDITPSPVTVDPGVVCLGEEVTLSSETGYENGGTILDQGAFDNASITNHGWRIRRKLSSGQQSGDLGFDTDANNTVFDRWKRATPRAFTTASINSPYGTSGVVFDTGIEDGNKGFALVSGNNSSTMETPVFTIGSMDQAILTFDQAYVLTPGASLRVEISTDGGNTYTTLYIREVPATATQGIASGNTTSFGTGTIDSHPENKILIDLGDYMGRPNLRIRFNYTGARSGDIWAVDNIDIPEGPNGITMEWRDYTDESNPDGILIGTNNTEKWPPTQVGLNVFEIKTKLVYNSNGDACEVAENAQRIEVFVFDKYTTSVTAEYGSCGNFDVQLTAIVTNGRNEVVSNYPTPDGYIGRWEIEGGTLVDSDPTDEIAAVNDPNAILAAGATGTYSVSWILEPTSLNDNGNLYVVPETCPITVNPLEIIIEGCMALDFDGFDDYVDLGTNYTGNNYSIEAWIRPFDRTFEGGSTDASTGTIISGPGFEIKMENLPVPTNGRWYHIAYTSDGKLFIDGIPQETNSITGTGGSQTLIGARWNSSTKEAENHFSGWIEEVRLWKKPLTEGQVRFMMNQRLIANGAQMGEQIPMNVPEGLTYTDLEGYYRLISADPEPLTTSPVTYLAEDMPANGLTPDRATTKVPGRLVNMETNQENTAPLPYYSGNDGVWGTDATWLRPDVWDPPHTGPIEWNIARTSHNITSGNRDIFLLGLISEVNTLDMEGVFPSNSWASGGTGNQLFLSHYLLLNGQIDLNGESQLLQPMNSIVDSNSKGKLLRDQQGTASSYNYNYWSSPVSSGASNSPYSVGAVMMDGSLPTPQGLNFGTAYAHADGDFSTPRKVSEYWLHKFHGTANNYFQWEHIGSAGTLNVGEGYSMKGTSGSAPITAPQNYTFQGLPNNGTIEMVNMSAAGEGENYLIGNPYPSAIDAHKFIDDNLANGKNVFNGVLYFWDHFSGETHYLEEYVGGYAYYTKVGGTEAVSTDERINANNSKGTKRPRQFIPVGQGFFVITNLDPAITGTTINGGQVIFQNSQRAFIPESTSESVFHSQEKKDLPASSTSNSYSEEVEQNKIWLKFKSPKGYHRQILVAADKRATDNFDLGFDAPLIEDNVEDMYWYFNNYQFVIQGVPDFDLERVLDLGIKVDQQGSLSISIDDLENIPDEMNIYLADSLKQVVHNLREAAYQTESEAGVFTDRFKLVFQDKTPDIEPEDPVVIEEGPFEVIYITGTRNILLKNPELVEVDRVYLNNMLGQQVHVYYNVPLDREVELPVNRFSAGVYIVKVHTEQGTFTKKVILE</sequence>
<evidence type="ECO:0000313" key="4">
    <source>
        <dbReference type="EMBL" id="NJW51918.1"/>
    </source>
</evidence>
<proteinExistence type="predicted"/>
<dbReference type="Proteomes" id="UP000703674">
    <property type="component" value="Unassembled WGS sequence"/>
</dbReference>
<protein>
    <submittedName>
        <fullName evidence="4">T9SS type A sorting domain-containing protein</fullName>
    </submittedName>
</protein>
<dbReference type="InterPro" id="IPR045829">
    <property type="entry name" value="PKD_6"/>
</dbReference>
<reference evidence="4 5" key="1">
    <citation type="submission" date="2020-03" db="EMBL/GenBank/DDBJ databases">
        <title>Salinimicrobium sp. nov, isolated from SCS.</title>
        <authorList>
            <person name="Cao W.R."/>
        </authorList>
    </citation>
    <scope>NUCLEOTIDE SEQUENCE [LARGE SCALE GENOMIC DNA]</scope>
    <source>
        <strain evidence="5">J15B91</strain>
    </source>
</reference>
<organism evidence="4 5">
    <name type="scientific">Salinimicrobium oceani</name>
    <dbReference type="NCBI Taxonomy" id="2722702"/>
    <lineage>
        <taxon>Bacteria</taxon>
        <taxon>Pseudomonadati</taxon>
        <taxon>Bacteroidota</taxon>
        <taxon>Flavobacteriia</taxon>
        <taxon>Flavobacteriales</taxon>
        <taxon>Flavobacteriaceae</taxon>
        <taxon>Salinimicrobium</taxon>
    </lineage>
</organism>
<dbReference type="SUPFAM" id="SSF49899">
    <property type="entry name" value="Concanavalin A-like lectins/glucanases"/>
    <property type="match status" value="1"/>
</dbReference>
<gene>
    <name evidence="4" type="ORF">HC175_03205</name>
</gene>
<name>A0ABX1CUF1_9FLAO</name>
<dbReference type="Gene3D" id="2.60.120.200">
    <property type="match status" value="1"/>
</dbReference>
<dbReference type="InterPro" id="IPR026444">
    <property type="entry name" value="Secre_tail"/>
</dbReference>
<keyword evidence="1 2" id="KW-0732">Signal</keyword>
<comment type="caution">
    <text evidence="4">The sequence shown here is derived from an EMBL/GenBank/DDBJ whole genome shotgun (WGS) entry which is preliminary data.</text>
</comment>
<dbReference type="InterPro" id="IPR036179">
    <property type="entry name" value="Ig-like_dom_sf"/>
</dbReference>
<evidence type="ECO:0000256" key="2">
    <source>
        <dbReference type="SAM" id="SignalP"/>
    </source>
</evidence>
<dbReference type="PROSITE" id="PS50835">
    <property type="entry name" value="IG_LIKE"/>
    <property type="match status" value="1"/>
</dbReference>
<evidence type="ECO:0000256" key="1">
    <source>
        <dbReference type="ARBA" id="ARBA00022729"/>
    </source>
</evidence>
<accession>A0ABX1CUF1</accession>
<feature type="domain" description="Ig-like" evidence="3">
    <location>
        <begin position="27"/>
        <end position="122"/>
    </location>
</feature>